<protein>
    <recommendedName>
        <fullName evidence="2">HNH nuclease domain-containing protein</fullName>
    </recommendedName>
</protein>
<evidence type="ECO:0000313" key="4">
    <source>
        <dbReference type="Proteomes" id="UP000547458"/>
    </source>
</evidence>
<feature type="region of interest" description="Disordered" evidence="1">
    <location>
        <begin position="41"/>
        <end position="62"/>
    </location>
</feature>
<dbReference type="EMBL" id="JAATJL010000001">
    <property type="protein sequence ID" value="NJC21226.1"/>
    <property type="molecule type" value="Genomic_DNA"/>
</dbReference>
<feature type="domain" description="HNH nuclease" evidence="2">
    <location>
        <begin position="492"/>
        <end position="544"/>
    </location>
</feature>
<dbReference type="InterPro" id="IPR003615">
    <property type="entry name" value="HNH_nuc"/>
</dbReference>
<proteinExistence type="predicted"/>
<feature type="region of interest" description="Disordered" evidence="1">
    <location>
        <begin position="1"/>
        <end position="20"/>
    </location>
</feature>
<name>A0A846RQ42_9MICC</name>
<dbReference type="CDD" id="cd00085">
    <property type="entry name" value="HNHc"/>
    <property type="match status" value="1"/>
</dbReference>
<dbReference type="RefSeq" id="WP_167990707.1">
    <property type="nucleotide sequence ID" value="NZ_JAATJL010000001.1"/>
</dbReference>
<organism evidence="3 4">
    <name type="scientific">Arthrobacter pigmenti</name>
    <dbReference type="NCBI Taxonomy" id="271432"/>
    <lineage>
        <taxon>Bacteria</taxon>
        <taxon>Bacillati</taxon>
        <taxon>Actinomycetota</taxon>
        <taxon>Actinomycetes</taxon>
        <taxon>Micrococcales</taxon>
        <taxon>Micrococcaceae</taxon>
        <taxon>Arthrobacter</taxon>
    </lineage>
</organism>
<reference evidence="3 4" key="1">
    <citation type="submission" date="2020-03" db="EMBL/GenBank/DDBJ databases">
        <title>Sequencing the genomes of 1000 actinobacteria strains.</title>
        <authorList>
            <person name="Klenk H.-P."/>
        </authorList>
    </citation>
    <scope>NUCLEOTIDE SEQUENCE [LARGE SCALE GENOMIC DNA]</scope>
    <source>
        <strain evidence="3 4">DSM 16403</strain>
    </source>
</reference>
<gene>
    <name evidence="3" type="ORF">BJ994_000302</name>
</gene>
<evidence type="ECO:0000313" key="3">
    <source>
        <dbReference type="EMBL" id="NJC21226.1"/>
    </source>
</evidence>
<dbReference type="Gene3D" id="1.10.30.50">
    <property type="match status" value="1"/>
</dbReference>
<comment type="caution">
    <text evidence="3">The sequence shown here is derived from an EMBL/GenBank/DDBJ whole genome shotgun (WGS) entry which is preliminary data.</text>
</comment>
<dbReference type="Proteomes" id="UP000547458">
    <property type="component" value="Unassembled WGS sequence"/>
</dbReference>
<dbReference type="InterPro" id="IPR003870">
    <property type="entry name" value="DUF222"/>
</dbReference>
<dbReference type="Pfam" id="PF02720">
    <property type="entry name" value="DUF222"/>
    <property type="match status" value="1"/>
</dbReference>
<dbReference type="AlphaFoldDB" id="A0A846RQ42"/>
<feature type="compositionally biased region" description="Basic and acidic residues" evidence="1">
    <location>
        <begin position="41"/>
        <end position="51"/>
    </location>
</feature>
<keyword evidence="4" id="KW-1185">Reference proteome</keyword>
<sequence>MNGSATAEAGSPAGEASGTTCACPRDAACDGLSCLGPRFDENRFDSGRSADFEGGSSAEDERERVEAAGPKALVAMLTDENPWLQGLPDALDLIRAADRLTSWAAAQSAALLAQVFHQMHGDEVFRTGLDRPGTGFTLAAQEIAPLLRVPGRTAQQMLSEALTLCEDLPATWEALESGTLSPVQAQVIVQESGSIPTEAMPGYEEEVLDTATGLTRPKLAQRCRRLREELHPESIIERRKRAVKDRDVAIQPEQDGMAWLGAYLPAEQAHGIFNRVNAAARSLQSPEEPRTLNQLRADVFTDVLTHTCTGDPKNGTGHRGINANVYITVPVMTLLGHRKPNWQNATDSGVGGSSTGTGDNDPDPVSVGAGNLDTVGDHRRGVHANGSSWDAADPVKNGSNGSDASGTGPGADFGPDLNGPYSNCAVPGAGMRAGAPDLDGCANGLLDGYGPIDPETARNLAAHAPSFTRILVHPETGAVLSVGRDRYRPPKHLQDWVRITHPTCIHPGCNRSAWTSEIDHTTPWAHGGNTELSNLAPRCKLHHTLKTEGIWADTQTTPSGAMHITSLAGKTYTTLPEPPPPF</sequence>
<dbReference type="SMART" id="SM00507">
    <property type="entry name" value="HNHc"/>
    <property type="match status" value="1"/>
</dbReference>
<feature type="region of interest" description="Disordered" evidence="1">
    <location>
        <begin position="339"/>
        <end position="414"/>
    </location>
</feature>
<accession>A0A846RQ42</accession>
<evidence type="ECO:0000259" key="2">
    <source>
        <dbReference type="SMART" id="SM00507"/>
    </source>
</evidence>
<evidence type="ECO:0000256" key="1">
    <source>
        <dbReference type="SAM" id="MobiDB-lite"/>
    </source>
</evidence>